<feature type="signal peptide" evidence="1">
    <location>
        <begin position="1"/>
        <end position="29"/>
    </location>
</feature>
<evidence type="ECO:0000256" key="1">
    <source>
        <dbReference type="SAM" id="SignalP"/>
    </source>
</evidence>
<gene>
    <name evidence="2" type="ORF">FHR32_005976</name>
</gene>
<dbReference type="AlphaFoldDB" id="A0A7W7S0E9"/>
<proteinExistence type="predicted"/>
<feature type="chain" id="PRO_5031465305" evidence="1">
    <location>
        <begin position="30"/>
        <end position="120"/>
    </location>
</feature>
<name>A0A7W7S0E9_9ACTN</name>
<accession>A0A7W7S0E9</accession>
<keyword evidence="1" id="KW-0732">Signal</keyword>
<protein>
    <submittedName>
        <fullName evidence="2">Invasion protein IalB</fullName>
    </submittedName>
</protein>
<organism evidence="2 3">
    <name type="scientific">Streptosporangium album</name>
    <dbReference type="NCBI Taxonomy" id="47479"/>
    <lineage>
        <taxon>Bacteria</taxon>
        <taxon>Bacillati</taxon>
        <taxon>Actinomycetota</taxon>
        <taxon>Actinomycetes</taxon>
        <taxon>Streptosporangiales</taxon>
        <taxon>Streptosporangiaceae</taxon>
        <taxon>Streptosporangium</taxon>
    </lineage>
</organism>
<dbReference type="RefSeq" id="WP_184757643.1">
    <property type="nucleotide sequence ID" value="NZ_BAABEK010000037.1"/>
</dbReference>
<sequence length="120" mass="12800">MKHMRKLAVAVAATSVAAGLVLAPTAASASQSSALGCQGASATLHYYYYTSSGSIGDWTKNCSGSYSLNSAGFRLYSGGWSGYISFNDSTTKRFCDWQDIPLNKKRVTGIYLSATRASWC</sequence>
<dbReference type="Proteomes" id="UP000534286">
    <property type="component" value="Unassembled WGS sequence"/>
</dbReference>
<keyword evidence="3" id="KW-1185">Reference proteome</keyword>
<dbReference type="EMBL" id="JACHJU010000002">
    <property type="protein sequence ID" value="MBB4941599.1"/>
    <property type="molecule type" value="Genomic_DNA"/>
</dbReference>
<comment type="caution">
    <text evidence="2">The sequence shown here is derived from an EMBL/GenBank/DDBJ whole genome shotgun (WGS) entry which is preliminary data.</text>
</comment>
<evidence type="ECO:0000313" key="2">
    <source>
        <dbReference type="EMBL" id="MBB4941599.1"/>
    </source>
</evidence>
<evidence type="ECO:0000313" key="3">
    <source>
        <dbReference type="Proteomes" id="UP000534286"/>
    </source>
</evidence>
<reference evidence="2 3" key="1">
    <citation type="submission" date="2020-08" db="EMBL/GenBank/DDBJ databases">
        <title>Sequencing the genomes of 1000 actinobacteria strains.</title>
        <authorList>
            <person name="Klenk H.-P."/>
        </authorList>
    </citation>
    <scope>NUCLEOTIDE SEQUENCE [LARGE SCALE GENOMIC DNA]</scope>
    <source>
        <strain evidence="2 3">DSM 43023</strain>
    </source>
</reference>